<dbReference type="Pfam" id="PF13359">
    <property type="entry name" value="DDE_Tnp_4"/>
    <property type="match status" value="1"/>
</dbReference>
<organism evidence="5 6">
    <name type="scientific">Rotaria socialis</name>
    <dbReference type="NCBI Taxonomy" id="392032"/>
    <lineage>
        <taxon>Eukaryota</taxon>
        <taxon>Metazoa</taxon>
        <taxon>Spiralia</taxon>
        <taxon>Gnathifera</taxon>
        <taxon>Rotifera</taxon>
        <taxon>Eurotatoria</taxon>
        <taxon>Bdelloidea</taxon>
        <taxon>Philodinida</taxon>
        <taxon>Philodinidae</taxon>
        <taxon>Rotaria</taxon>
    </lineage>
</organism>
<keyword evidence="2" id="KW-0479">Metal-binding</keyword>
<protein>
    <recommendedName>
        <fullName evidence="3">DDE Tnp4 domain-containing protein</fullName>
    </recommendedName>
</protein>
<name>A0A820WDU7_9BILA</name>
<dbReference type="EMBL" id="CAJNXB010005544">
    <property type="protein sequence ID" value="CAF3429176.1"/>
    <property type="molecule type" value="Genomic_DNA"/>
</dbReference>
<evidence type="ECO:0000313" key="4">
    <source>
        <dbReference type="EMBL" id="CAF3429176.1"/>
    </source>
</evidence>
<dbReference type="AlphaFoldDB" id="A0A820WDU7"/>
<dbReference type="Proteomes" id="UP000663873">
    <property type="component" value="Unassembled WGS sequence"/>
</dbReference>
<reference evidence="5" key="1">
    <citation type="submission" date="2021-02" db="EMBL/GenBank/DDBJ databases">
        <authorList>
            <person name="Nowell W R."/>
        </authorList>
    </citation>
    <scope>NUCLEOTIDE SEQUENCE</scope>
</reference>
<dbReference type="GO" id="GO:0046872">
    <property type="term" value="F:metal ion binding"/>
    <property type="evidence" value="ECO:0007669"/>
    <property type="project" value="UniProtKB-KW"/>
</dbReference>
<proteinExistence type="predicted"/>
<comment type="cofactor">
    <cofactor evidence="1">
        <name>a divalent metal cation</name>
        <dbReference type="ChEBI" id="CHEBI:60240"/>
    </cofactor>
</comment>
<dbReference type="OrthoDB" id="10049726at2759"/>
<dbReference type="EMBL" id="CAJOBP010007373">
    <property type="protein sequence ID" value="CAF4513122.1"/>
    <property type="molecule type" value="Genomic_DNA"/>
</dbReference>
<dbReference type="InterPro" id="IPR027806">
    <property type="entry name" value="HARBI1_dom"/>
</dbReference>
<evidence type="ECO:0000313" key="6">
    <source>
        <dbReference type="Proteomes" id="UP000663873"/>
    </source>
</evidence>
<gene>
    <name evidence="4" type="ORF">TIS948_LOCUS30193</name>
    <name evidence="5" type="ORF">UJA718_LOCUS27123</name>
</gene>
<comment type="caution">
    <text evidence="5">The sequence shown here is derived from an EMBL/GenBank/DDBJ whole genome shotgun (WGS) entry which is preliminary data.</text>
</comment>
<evidence type="ECO:0000256" key="2">
    <source>
        <dbReference type="ARBA" id="ARBA00022723"/>
    </source>
</evidence>
<dbReference type="PANTHER" id="PTHR23080">
    <property type="entry name" value="THAP DOMAIN PROTEIN"/>
    <property type="match status" value="1"/>
</dbReference>
<keyword evidence="6" id="KW-1185">Reference proteome</keyword>
<evidence type="ECO:0000256" key="1">
    <source>
        <dbReference type="ARBA" id="ARBA00001968"/>
    </source>
</evidence>
<evidence type="ECO:0000313" key="5">
    <source>
        <dbReference type="EMBL" id="CAF4513122.1"/>
    </source>
</evidence>
<feature type="domain" description="DDE Tnp4" evidence="3">
    <location>
        <begin position="77"/>
        <end position="229"/>
    </location>
</feature>
<sequence length="308" mass="35824">MRLSLSNRLLAILFHIENKRNVSHIISQVRIALMKDFVPAHLGLHHIDRVTAINQHQTTIATILHTTKPQQLYVAADSTYLFIQKSSDNKFQRRSYSMHKHRHLVKPVILTTTDGYILCVMGPFLSDYKSNDASIFKHCVYNNEQDILNWLHDDDVLILDREFRDTVRAMKQFGFQVAMSSFLNGRKQFSLEEANLYRCITKVRWIVESVNAQLKQWKYFSQTIPNSSVCALINAYGSRCVQDIHSGTEMATQVLQKCQTTNPVLLRLELLETKLQWKKYDAQLLISTELTEQELRNLCYGKKKIYLT</sequence>
<dbReference type="Proteomes" id="UP000663825">
    <property type="component" value="Unassembled WGS sequence"/>
</dbReference>
<evidence type="ECO:0000259" key="3">
    <source>
        <dbReference type="Pfam" id="PF13359"/>
    </source>
</evidence>
<accession>A0A820WDU7</accession>